<dbReference type="AlphaFoldDB" id="A0A409YIS4"/>
<proteinExistence type="predicted"/>
<sequence>MEPIYVFPSDEETRTGLTAAANAPISSHPLLRGNDNVDNDGPMYVPMYYYGNVNAQGQSQTAFGRQQWYTCGVNPNWFHPGLQPFIAHHEVQNQHKPRVYNGRVSEPYALPSAHEPDTTGNSRIPEVTPCASTPGQTMTSTTPHKANTASSAPISAHRYRLRSKFKGSTAPVPFADDSDAPPVCADNEPDPDSFESDQEPDADDLPTASGSGNVYIRCEWPRTDGKPCRKMLWVRLPPKGTRRLEAKDRQAAPNVYKHLLACKYHEDVTLETWKVRCRFGPECQGLSGGRQGGMMNAKGIGRHVTNTVSHLHRWIKYDKEVERDEGGRPTGNIGFTKVPLNFDDVDSDDEELLQKHGAAEDVLFRNV</sequence>
<accession>A0A409YIS4</accession>
<feature type="compositionally biased region" description="Acidic residues" evidence="1">
    <location>
        <begin position="187"/>
        <end position="204"/>
    </location>
</feature>
<reference evidence="2 3" key="1">
    <citation type="journal article" date="2018" name="Evol. Lett.">
        <title>Horizontal gene cluster transfer increased hallucinogenic mushroom diversity.</title>
        <authorList>
            <person name="Reynolds H.T."/>
            <person name="Vijayakumar V."/>
            <person name="Gluck-Thaler E."/>
            <person name="Korotkin H.B."/>
            <person name="Matheny P.B."/>
            <person name="Slot J.C."/>
        </authorList>
    </citation>
    <scope>NUCLEOTIDE SEQUENCE [LARGE SCALE GENOMIC DNA]</scope>
    <source>
        <strain evidence="2 3">2629</strain>
    </source>
</reference>
<dbReference type="InParanoid" id="A0A409YIS4"/>
<feature type="compositionally biased region" description="Polar residues" evidence="1">
    <location>
        <begin position="130"/>
        <end position="153"/>
    </location>
</feature>
<name>A0A409YIS4_9AGAR</name>
<gene>
    <name evidence="2" type="ORF">CVT24_012215</name>
</gene>
<feature type="region of interest" description="Disordered" evidence="1">
    <location>
        <begin position="108"/>
        <end position="155"/>
    </location>
</feature>
<evidence type="ECO:0000313" key="2">
    <source>
        <dbReference type="EMBL" id="PPR02907.1"/>
    </source>
</evidence>
<protein>
    <submittedName>
        <fullName evidence="2">Uncharacterized protein</fullName>
    </submittedName>
</protein>
<feature type="region of interest" description="Disordered" evidence="1">
    <location>
        <begin position="168"/>
        <end position="210"/>
    </location>
</feature>
<evidence type="ECO:0000313" key="3">
    <source>
        <dbReference type="Proteomes" id="UP000284842"/>
    </source>
</evidence>
<dbReference type="Proteomes" id="UP000284842">
    <property type="component" value="Unassembled WGS sequence"/>
</dbReference>
<evidence type="ECO:0000256" key="1">
    <source>
        <dbReference type="SAM" id="MobiDB-lite"/>
    </source>
</evidence>
<keyword evidence="3" id="KW-1185">Reference proteome</keyword>
<dbReference type="OrthoDB" id="3129353at2759"/>
<organism evidence="2 3">
    <name type="scientific">Panaeolus cyanescens</name>
    <dbReference type="NCBI Taxonomy" id="181874"/>
    <lineage>
        <taxon>Eukaryota</taxon>
        <taxon>Fungi</taxon>
        <taxon>Dikarya</taxon>
        <taxon>Basidiomycota</taxon>
        <taxon>Agaricomycotina</taxon>
        <taxon>Agaricomycetes</taxon>
        <taxon>Agaricomycetidae</taxon>
        <taxon>Agaricales</taxon>
        <taxon>Agaricineae</taxon>
        <taxon>Galeropsidaceae</taxon>
        <taxon>Panaeolus</taxon>
    </lineage>
</organism>
<dbReference type="EMBL" id="NHTK01001129">
    <property type="protein sequence ID" value="PPR02907.1"/>
    <property type="molecule type" value="Genomic_DNA"/>
</dbReference>
<comment type="caution">
    <text evidence="2">The sequence shown here is derived from an EMBL/GenBank/DDBJ whole genome shotgun (WGS) entry which is preliminary data.</text>
</comment>